<gene>
    <name evidence="1" type="ORF">METZ01_LOCUS189523</name>
</gene>
<evidence type="ECO:0008006" key="2">
    <source>
        <dbReference type="Google" id="ProtNLM"/>
    </source>
</evidence>
<dbReference type="EMBL" id="UINC01038931">
    <property type="protein sequence ID" value="SVB36669.1"/>
    <property type="molecule type" value="Genomic_DNA"/>
</dbReference>
<organism evidence="1">
    <name type="scientific">marine metagenome</name>
    <dbReference type="NCBI Taxonomy" id="408172"/>
    <lineage>
        <taxon>unclassified sequences</taxon>
        <taxon>metagenomes</taxon>
        <taxon>ecological metagenomes</taxon>
    </lineage>
</organism>
<sequence length="241" mass="27941">MSLKTDQNGMFIYGMTNTDELSGFLKHKFSEHQVQQSYDYLVEATKEKARSEKTSPLRIFWQHLKKVFNEGVPPLQCHRGCAHCCHTGVSCTQLEWDGILKNAEENGVDLNAVMERSQRTLNKVEEVLKSGKKLEHEEWHRLVINQPCPFLSDEGACEVYEDRPLDCRMVVAFRGICESKKLEHAQRGVVLEEAVGATVIAKLQHDLTPKFKRRKFRGTQPIKLLQHWLILWRDKNKKKIK</sequence>
<evidence type="ECO:0000313" key="1">
    <source>
        <dbReference type="EMBL" id="SVB36669.1"/>
    </source>
</evidence>
<dbReference type="InterPro" id="IPR005358">
    <property type="entry name" value="Puta_zinc/iron-chelating_dom"/>
</dbReference>
<dbReference type="AlphaFoldDB" id="A0A382DEU3"/>
<name>A0A382DEU3_9ZZZZ</name>
<proteinExistence type="predicted"/>
<accession>A0A382DEU3</accession>
<reference evidence="1" key="1">
    <citation type="submission" date="2018-05" db="EMBL/GenBank/DDBJ databases">
        <authorList>
            <person name="Lanie J.A."/>
            <person name="Ng W.-L."/>
            <person name="Kazmierczak K.M."/>
            <person name="Andrzejewski T.M."/>
            <person name="Davidsen T.M."/>
            <person name="Wayne K.J."/>
            <person name="Tettelin H."/>
            <person name="Glass J.I."/>
            <person name="Rusch D."/>
            <person name="Podicherti R."/>
            <person name="Tsui H.-C.T."/>
            <person name="Winkler M.E."/>
        </authorList>
    </citation>
    <scope>NUCLEOTIDE SEQUENCE</scope>
</reference>
<dbReference type="Pfam" id="PF03692">
    <property type="entry name" value="CxxCxxCC"/>
    <property type="match status" value="1"/>
</dbReference>
<protein>
    <recommendedName>
        <fullName evidence="2">Zinc/iron-chelating domain-containing protein</fullName>
    </recommendedName>
</protein>